<evidence type="ECO:0000256" key="9">
    <source>
        <dbReference type="SAM" id="MobiDB-lite"/>
    </source>
</evidence>
<organism evidence="11 12">
    <name type="scientific">Scylla paramamosain</name>
    <name type="common">Mud crab</name>
    <dbReference type="NCBI Taxonomy" id="85552"/>
    <lineage>
        <taxon>Eukaryota</taxon>
        <taxon>Metazoa</taxon>
        <taxon>Ecdysozoa</taxon>
        <taxon>Arthropoda</taxon>
        <taxon>Crustacea</taxon>
        <taxon>Multicrustacea</taxon>
        <taxon>Malacostraca</taxon>
        <taxon>Eumalacostraca</taxon>
        <taxon>Eucarida</taxon>
        <taxon>Decapoda</taxon>
        <taxon>Pleocyemata</taxon>
        <taxon>Brachyura</taxon>
        <taxon>Eubrachyura</taxon>
        <taxon>Portunoidea</taxon>
        <taxon>Portunidae</taxon>
        <taxon>Portuninae</taxon>
        <taxon>Scylla</taxon>
    </lineage>
</organism>
<feature type="compositionally biased region" description="Basic residues" evidence="9">
    <location>
        <begin position="328"/>
        <end position="338"/>
    </location>
</feature>
<feature type="domain" description="Ig-like" evidence="10">
    <location>
        <begin position="1"/>
        <end position="88"/>
    </location>
</feature>
<keyword evidence="7" id="KW-0325">Glycoprotein</keyword>
<protein>
    <recommendedName>
        <fullName evidence="10">Ig-like domain-containing protein</fullName>
    </recommendedName>
</protein>
<dbReference type="PANTHER" id="PTHR12231:SF253">
    <property type="entry name" value="DPR-INTERACTING PROTEIN ETA, ISOFORM B-RELATED"/>
    <property type="match status" value="1"/>
</dbReference>
<dbReference type="PANTHER" id="PTHR12231">
    <property type="entry name" value="CTX-RELATED TYPE I TRANSMEMBRANE PROTEIN"/>
    <property type="match status" value="1"/>
</dbReference>
<accession>A0AAW0TV95</accession>
<feature type="compositionally biased region" description="Polar residues" evidence="9">
    <location>
        <begin position="292"/>
        <end position="304"/>
    </location>
</feature>
<dbReference type="InterPro" id="IPR013783">
    <property type="entry name" value="Ig-like_fold"/>
</dbReference>
<keyword evidence="12" id="KW-1185">Reference proteome</keyword>
<evidence type="ECO:0000256" key="7">
    <source>
        <dbReference type="ARBA" id="ARBA00023180"/>
    </source>
</evidence>
<evidence type="ECO:0000256" key="8">
    <source>
        <dbReference type="ARBA" id="ARBA00023319"/>
    </source>
</evidence>
<evidence type="ECO:0000256" key="4">
    <source>
        <dbReference type="ARBA" id="ARBA00022737"/>
    </source>
</evidence>
<keyword evidence="2" id="KW-1003">Cell membrane</keyword>
<keyword evidence="3" id="KW-0732">Signal</keyword>
<feature type="domain" description="Ig-like" evidence="10">
    <location>
        <begin position="95"/>
        <end position="205"/>
    </location>
</feature>
<dbReference type="Pfam" id="PF13927">
    <property type="entry name" value="Ig_3"/>
    <property type="match status" value="1"/>
</dbReference>
<evidence type="ECO:0000256" key="5">
    <source>
        <dbReference type="ARBA" id="ARBA00023136"/>
    </source>
</evidence>
<keyword evidence="4" id="KW-0677">Repeat</keyword>
<dbReference type="AlphaFoldDB" id="A0AAW0TV95"/>
<dbReference type="FunFam" id="2.60.40.10:FF:000328">
    <property type="entry name" value="CLUMA_CG000981, isoform A"/>
    <property type="match status" value="1"/>
</dbReference>
<keyword evidence="8" id="KW-0393">Immunoglobulin domain</keyword>
<dbReference type="InterPro" id="IPR007110">
    <property type="entry name" value="Ig-like_dom"/>
</dbReference>
<dbReference type="GO" id="GO:0005886">
    <property type="term" value="C:plasma membrane"/>
    <property type="evidence" value="ECO:0007669"/>
    <property type="project" value="UniProtKB-SubCell"/>
</dbReference>
<evidence type="ECO:0000256" key="2">
    <source>
        <dbReference type="ARBA" id="ARBA00022475"/>
    </source>
</evidence>
<evidence type="ECO:0000256" key="1">
    <source>
        <dbReference type="ARBA" id="ARBA00004236"/>
    </source>
</evidence>
<dbReference type="SMART" id="SM00409">
    <property type="entry name" value="IG"/>
    <property type="match status" value="2"/>
</dbReference>
<evidence type="ECO:0000313" key="11">
    <source>
        <dbReference type="EMBL" id="KAK8391043.1"/>
    </source>
</evidence>
<dbReference type="InterPro" id="IPR003598">
    <property type="entry name" value="Ig_sub2"/>
</dbReference>
<dbReference type="InterPro" id="IPR003599">
    <property type="entry name" value="Ig_sub"/>
</dbReference>
<dbReference type="Gene3D" id="2.60.40.10">
    <property type="entry name" value="Immunoglobulins"/>
    <property type="match status" value="2"/>
</dbReference>
<gene>
    <name evidence="11" type="ORF">O3P69_017002</name>
</gene>
<keyword evidence="5" id="KW-0472">Membrane</keyword>
<keyword evidence="6" id="KW-1015">Disulfide bond</keyword>
<feature type="compositionally biased region" description="Basic and acidic residues" evidence="9">
    <location>
        <begin position="236"/>
        <end position="289"/>
    </location>
</feature>
<comment type="caution">
    <text evidence="11">The sequence shown here is derived from an EMBL/GenBank/DDBJ whole genome shotgun (WGS) entry which is preliminary data.</text>
</comment>
<sequence>MDSNSSKSNIVVREKDNVTLSCHADGFPLPVIKWRREDGRGIQTSDGRKVHQLDGATLGLRQVSRTHMGAYLCIASNGVPPSVSKRITLDVEFAPQMHVPNQLVGAPLGTDVQLECFVEAHPRAITYWEYRDAMVMNTTRITTHTLEDHYKIHMVLSIRGFSASFISTRPDSSGRVMYLREEDFGMYKCISKNSIAETDGSITLNKTFRPTSPPTKISRPGVLDEEFGYRSRRPGRKEERRNQDVEDSTRRLQEEEEEKRRREEKRRMSQELERKELEHEFNRGHRGDSGPRVTQSAGVSGAEGNSWTLAAPVHVPAVCTGHRQEKKGVKRPSVRRNTKTAPPLFSAQPPSRHSPPPRPSQSQASRGAILRPARANQRAFECR</sequence>
<dbReference type="Proteomes" id="UP001487740">
    <property type="component" value="Unassembled WGS sequence"/>
</dbReference>
<name>A0AAW0TV95_SCYPA</name>
<dbReference type="SMART" id="SM00408">
    <property type="entry name" value="IGc2"/>
    <property type="match status" value="2"/>
</dbReference>
<evidence type="ECO:0000256" key="6">
    <source>
        <dbReference type="ARBA" id="ARBA00023157"/>
    </source>
</evidence>
<dbReference type="EMBL" id="JARAKH010000024">
    <property type="protein sequence ID" value="KAK8391043.1"/>
    <property type="molecule type" value="Genomic_DNA"/>
</dbReference>
<comment type="subcellular location">
    <subcellularLocation>
        <location evidence="1">Cell membrane</location>
    </subcellularLocation>
</comment>
<dbReference type="SUPFAM" id="SSF48726">
    <property type="entry name" value="Immunoglobulin"/>
    <property type="match status" value="2"/>
</dbReference>
<evidence type="ECO:0000313" key="12">
    <source>
        <dbReference type="Proteomes" id="UP001487740"/>
    </source>
</evidence>
<feature type="region of interest" description="Disordered" evidence="9">
    <location>
        <begin position="204"/>
        <end position="304"/>
    </location>
</feature>
<feature type="region of interest" description="Disordered" evidence="9">
    <location>
        <begin position="319"/>
        <end position="383"/>
    </location>
</feature>
<dbReference type="InterPro" id="IPR036179">
    <property type="entry name" value="Ig-like_dom_sf"/>
</dbReference>
<proteinExistence type="predicted"/>
<dbReference type="PROSITE" id="PS50835">
    <property type="entry name" value="IG_LIKE"/>
    <property type="match status" value="2"/>
</dbReference>
<dbReference type="GO" id="GO:0043005">
    <property type="term" value="C:neuron projection"/>
    <property type="evidence" value="ECO:0007669"/>
    <property type="project" value="TreeGrafter"/>
</dbReference>
<reference evidence="11 12" key="1">
    <citation type="submission" date="2023-03" db="EMBL/GenBank/DDBJ databases">
        <title>High-quality genome of Scylla paramamosain provides insights in environmental adaptation.</title>
        <authorList>
            <person name="Zhang L."/>
        </authorList>
    </citation>
    <scope>NUCLEOTIDE SEQUENCE [LARGE SCALE GENOMIC DNA]</scope>
    <source>
        <strain evidence="11">LZ_2023a</strain>
        <tissue evidence="11">Muscle</tissue>
    </source>
</reference>
<dbReference type="InterPro" id="IPR051170">
    <property type="entry name" value="Neural/epithelial_adhesion"/>
</dbReference>
<evidence type="ECO:0000256" key="3">
    <source>
        <dbReference type="ARBA" id="ARBA00022729"/>
    </source>
</evidence>
<evidence type="ECO:0000259" key="10">
    <source>
        <dbReference type="PROSITE" id="PS50835"/>
    </source>
</evidence>